<feature type="transmembrane region" description="Helical" evidence="8">
    <location>
        <begin position="173"/>
        <end position="196"/>
    </location>
</feature>
<dbReference type="Pfam" id="PF00482">
    <property type="entry name" value="T2SSF"/>
    <property type="match status" value="2"/>
</dbReference>
<dbReference type="GO" id="GO:0005886">
    <property type="term" value="C:plasma membrane"/>
    <property type="evidence" value="ECO:0007669"/>
    <property type="project" value="UniProtKB-SubCell"/>
</dbReference>
<protein>
    <submittedName>
        <fullName evidence="10">Type II secretion system protein, Type 4 fimbrial assembly protein pilC</fullName>
    </submittedName>
</protein>
<keyword evidence="3" id="KW-1003">Cell membrane</keyword>
<keyword evidence="7 8" id="KW-0472">Membrane</keyword>
<organism evidence="10">
    <name type="scientific">Magnetococcus massalia (strain MO-1)</name>
    <dbReference type="NCBI Taxonomy" id="451514"/>
    <lineage>
        <taxon>Bacteria</taxon>
        <taxon>Pseudomonadati</taxon>
        <taxon>Pseudomonadota</taxon>
        <taxon>Magnetococcia</taxon>
        <taxon>Magnetococcales</taxon>
        <taxon>Magnetococcaceae</taxon>
        <taxon>Magnetococcus</taxon>
    </lineage>
</organism>
<name>A0A1S7LJR1_MAGMO</name>
<evidence type="ECO:0000256" key="3">
    <source>
        <dbReference type="ARBA" id="ARBA00022475"/>
    </source>
</evidence>
<gene>
    <name evidence="10" type="ORF">MAGMO_2191</name>
</gene>
<evidence type="ECO:0000313" key="10">
    <source>
        <dbReference type="EMBL" id="CRH06357.1"/>
    </source>
</evidence>
<evidence type="ECO:0000256" key="7">
    <source>
        <dbReference type="ARBA" id="ARBA00023136"/>
    </source>
</evidence>
<evidence type="ECO:0000256" key="4">
    <source>
        <dbReference type="ARBA" id="ARBA00022519"/>
    </source>
</evidence>
<dbReference type="FunFam" id="1.20.81.30:FF:000001">
    <property type="entry name" value="Type II secretion system protein F"/>
    <property type="match status" value="1"/>
</dbReference>
<evidence type="ECO:0000259" key="9">
    <source>
        <dbReference type="Pfam" id="PF00482"/>
    </source>
</evidence>
<comment type="similarity">
    <text evidence="2">Belongs to the GSP F family.</text>
</comment>
<evidence type="ECO:0000256" key="5">
    <source>
        <dbReference type="ARBA" id="ARBA00022692"/>
    </source>
</evidence>
<dbReference type="PANTHER" id="PTHR30012">
    <property type="entry name" value="GENERAL SECRETION PATHWAY PROTEIN"/>
    <property type="match status" value="1"/>
</dbReference>
<keyword evidence="6 8" id="KW-1133">Transmembrane helix</keyword>
<accession>A0A1S7LJR1</accession>
<dbReference type="AlphaFoldDB" id="A0A1S7LJR1"/>
<dbReference type="PANTHER" id="PTHR30012:SF0">
    <property type="entry name" value="TYPE II SECRETION SYSTEM PROTEIN F-RELATED"/>
    <property type="match status" value="1"/>
</dbReference>
<reference evidence="10" key="1">
    <citation type="submission" date="2015-04" db="EMBL/GenBank/DDBJ databases">
        <authorList>
            <person name="Syromyatnikov M.Y."/>
            <person name="Popov V.N."/>
        </authorList>
    </citation>
    <scope>NUCLEOTIDE SEQUENCE</scope>
    <source>
        <strain evidence="10">MO-1</strain>
    </source>
</reference>
<feature type="transmembrane region" description="Helical" evidence="8">
    <location>
        <begin position="228"/>
        <end position="247"/>
    </location>
</feature>
<proteinExistence type="inferred from homology"/>
<feature type="domain" description="Type II secretion system protein GspF" evidence="9">
    <location>
        <begin position="76"/>
        <end position="197"/>
    </location>
</feature>
<dbReference type="InterPro" id="IPR042094">
    <property type="entry name" value="T2SS_GspF_sf"/>
</dbReference>
<evidence type="ECO:0000256" key="2">
    <source>
        <dbReference type="ARBA" id="ARBA00005745"/>
    </source>
</evidence>
<keyword evidence="4" id="KW-0997">Cell inner membrane</keyword>
<dbReference type="InterPro" id="IPR003004">
    <property type="entry name" value="GspF/PilC"/>
</dbReference>
<evidence type="ECO:0000256" key="6">
    <source>
        <dbReference type="ARBA" id="ARBA00022989"/>
    </source>
</evidence>
<sequence>MAYFYYKTLSKEGRLQSGMIDLPYENPLSAITYLQQQGNTVIFARPLGRVLGMLASFWVSKSEPKVEMEELAEAMTNIAMMLQAGIPLMESLKDAMGGHDNKTIAKMGREIVMRLEGGSSLAGAMKAYPRIFPEAIIFLVRLGEETGKLDVTIEDAASHIQKMDRIKRETKSAMIYPAFMFGAIFGAMLFWAYMVIPPMAELFDEMQMDLPIYTRYVIDGSAWLIDNFVSFFGTLLAVFFIGIPLLKKSRAVRLILHRSMLKMPIFKSILNAYNLALITEYLSLMLKAGVDVMRALTVLKEAIPNEVYRDYLDEVQENLVQGVGLKESFEQVGIFPSYVVRMIGVGEQSGTLNEQLAFISNDYRVKLETLVGNIGKMISPIAILFGGGTFIGLVVAVLTPLYTMIGNM</sequence>
<comment type="subcellular location">
    <subcellularLocation>
        <location evidence="1">Cell inner membrane</location>
        <topology evidence="1">Multi-pass membrane protein</topology>
    </subcellularLocation>
</comment>
<feature type="domain" description="Type II secretion system protein GspF" evidence="9">
    <location>
        <begin position="279"/>
        <end position="400"/>
    </location>
</feature>
<dbReference type="InterPro" id="IPR018076">
    <property type="entry name" value="T2SS_GspF_dom"/>
</dbReference>
<evidence type="ECO:0000256" key="1">
    <source>
        <dbReference type="ARBA" id="ARBA00004429"/>
    </source>
</evidence>
<dbReference type="Gene3D" id="1.20.81.30">
    <property type="entry name" value="Type II secretion system (T2SS), domain F"/>
    <property type="match status" value="2"/>
</dbReference>
<keyword evidence="5 8" id="KW-0812">Transmembrane</keyword>
<evidence type="ECO:0000256" key="8">
    <source>
        <dbReference type="SAM" id="Phobius"/>
    </source>
</evidence>
<feature type="transmembrane region" description="Helical" evidence="8">
    <location>
        <begin position="377"/>
        <end position="402"/>
    </location>
</feature>
<dbReference type="EMBL" id="LO017727">
    <property type="protein sequence ID" value="CRH06357.1"/>
    <property type="molecule type" value="Genomic_DNA"/>
</dbReference>